<protein>
    <submittedName>
        <fullName evidence="1">Uncharacterized protein</fullName>
    </submittedName>
</protein>
<name>A0ACB8RET7_9AGAM</name>
<gene>
    <name evidence="1" type="ORF">FA95DRAFT_1609943</name>
</gene>
<sequence>MFDHEFFFNNSSQIGQCNTISLVNVEERISQLENTPDYPPSTIYTTLDSVTAAEGALTDAQAFRRVQFQLEEAAIEKSKKALLRAYAIQDEATRAALLALRQQHNTLVPVARIPPEILATIFSCLMDIDIPRKIQTSHYESWNSFGWLAVTYVCQRWRQVALQHTVLWHDIIFRFGRKWASRFTSLAGNTLLTIRKSDVDVPWHLEFLVDNMWRTQSLCVDAYRNKSLNALHIEAPLLHTLDINIHTCSEFPDDFLWMWAPALRHLRFTSPNGATMPWSLPPFRHLISLELDDRFALLEDVLGGLSHISTLERLHMHLTMDRQRRTLASERVVALAKLVHLELSSSAIDATELLRHILLPSHATIHFLLSDQGLEDMHAFFPVALESVHSHPESASEINAITGLTINMTFNHLSRTPGVSINLRKDNSALRKPALSFHFTSTLLTLSTLVPMVIKAFSSAHLKELVVGNTHNRYDGQLEAWAQLVGCAPGLRSLTVAGNAAISFCAALRLAITHAPGDKPPAMLFLPKLSILILSDMRLGIDGAAIDPELENEGERLADALPLRLAERAAAGYTLDELDVVGCDVDEAWVARTREALPGTRVKWDEGARFISPRE</sequence>
<accession>A0ACB8RET7</accession>
<evidence type="ECO:0000313" key="2">
    <source>
        <dbReference type="Proteomes" id="UP000814033"/>
    </source>
</evidence>
<organism evidence="1 2">
    <name type="scientific">Auriscalpium vulgare</name>
    <dbReference type="NCBI Taxonomy" id="40419"/>
    <lineage>
        <taxon>Eukaryota</taxon>
        <taxon>Fungi</taxon>
        <taxon>Dikarya</taxon>
        <taxon>Basidiomycota</taxon>
        <taxon>Agaricomycotina</taxon>
        <taxon>Agaricomycetes</taxon>
        <taxon>Russulales</taxon>
        <taxon>Auriscalpiaceae</taxon>
        <taxon>Auriscalpium</taxon>
    </lineage>
</organism>
<keyword evidence="2" id="KW-1185">Reference proteome</keyword>
<comment type="caution">
    <text evidence="1">The sequence shown here is derived from an EMBL/GenBank/DDBJ whole genome shotgun (WGS) entry which is preliminary data.</text>
</comment>
<proteinExistence type="predicted"/>
<evidence type="ECO:0000313" key="1">
    <source>
        <dbReference type="EMBL" id="KAI0042729.1"/>
    </source>
</evidence>
<reference evidence="1" key="2">
    <citation type="journal article" date="2022" name="New Phytol.">
        <title>Evolutionary transition to the ectomycorrhizal habit in the genomes of a hyperdiverse lineage of mushroom-forming fungi.</title>
        <authorList>
            <person name="Looney B."/>
            <person name="Miyauchi S."/>
            <person name="Morin E."/>
            <person name="Drula E."/>
            <person name="Courty P.E."/>
            <person name="Kohler A."/>
            <person name="Kuo A."/>
            <person name="LaButti K."/>
            <person name="Pangilinan J."/>
            <person name="Lipzen A."/>
            <person name="Riley R."/>
            <person name="Andreopoulos W."/>
            <person name="He G."/>
            <person name="Johnson J."/>
            <person name="Nolan M."/>
            <person name="Tritt A."/>
            <person name="Barry K.W."/>
            <person name="Grigoriev I.V."/>
            <person name="Nagy L.G."/>
            <person name="Hibbett D."/>
            <person name="Henrissat B."/>
            <person name="Matheny P.B."/>
            <person name="Labbe J."/>
            <person name="Martin F.M."/>
        </authorList>
    </citation>
    <scope>NUCLEOTIDE SEQUENCE</scope>
    <source>
        <strain evidence="1">FP105234-sp</strain>
    </source>
</reference>
<dbReference type="Proteomes" id="UP000814033">
    <property type="component" value="Unassembled WGS sequence"/>
</dbReference>
<reference evidence="1" key="1">
    <citation type="submission" date="2021-02" db="EMBL/GenBank/DDBJ databases">
        <authorList>
            <consortium name="DOE Joint Genome Institute"/>
            <person name="Ahrendt S."/>
            <person name="Looney B.P."/>
            <person name="Miyauchi S."/>
            <person name="Morin E."/>
            <person name="Drula E."/>
            <person name="Courty P.E."/>
            <person name="Chicoki N."/>
            <person name="Fauchery L."/>
            <person name="Kohler A."/>
            <person name="Kuo A."/>
            <person name="Labutti K."/>
            <person name="Pangilinan J."/>
            <person name="Lipzen A."/>
            <person name="Riley R."/>
            <person name="Andreopoulos W."/>
            <person name="He G."/>
            <person name="Johnson J."/>
            <person name="Barry K.W."/>
            <person name="Grigoriev I.V."/>
            <person name="Nagy L."/>
            <person name="Hibbett D."/>
            <person name="Henrissat B."/>
            <person name="Matheny P.B."/>
            <person name="Labbe J."/>
            <person name="Martin F."/>
        </authorList>
    </citation>
    <scope>NUCLEOTIDE SEQUENCE</scope>
    <source>
        <strain evidence="1">FP105234-sp</strain>
    </source>
</reference>
<dbReference type="EMBL" id="MU276050">
    <property type="protein sequence ID" value="KAI0042729.1"/>
    <property type="molecule type" value="Genomic_DNA"/>
</dbReference>